<accession>A0ABS7D5S4</accession>
<dbReference type="Pfam" id="PF00079">
    <property type="entry name" value="Serpin"/>
    <property type="match status" value="1"/>
</dbReference>
<proteinExistence type="inferred from homology"/>
<comment type="caution">
    <text evidence="4">The sequence shown here is derived from an EMBL/GenBank/DDBJ whole genome shotgun (WGS) entry which is preliminary data.</text>
</comment>
<dbReference type="CDD" id="cd19588">
    <property type="entry name" value="serpin_miropin-like"/>
    <property type="match status" value="1"/>
</dbReference>
<dbReference type="SMART" id="SM00093">
    <property type="entry name" value="SERPIN"/>
    <property type="match status" value="1"/>
</dbReference>
<dbReference type="Gene3D" id="3.30.497.10">
    <property type="entry name" value="Antithrombin, subunit I, domain 2"/>
    <property type="match status" value="1"/>
</dbReference>
<keyword evidence="2" id="KW-0732">Signal</keyword>
<dbReference type="Proteomes" id="UP000812277">
    <property type="component" value="Unassembled WGS sequence"/>
</dbReference>
<dbReference type="PANTHER" id="PTHR11461">
    <property type="entry name" value="SERINE PROTEASE INHIBITOR, SERPIN"/>
    <property type="match status" value="1"/>
</dbReference>
<dbReference type="Gene3D" id="2.30.39.10">
    <property type="entry name" value="Alpha-1-antitrypsin, domain 1"/>
    <property type="match status" value="1"/>
</dbReference>
<name>A0ABS7D5S4_9BACL</name>
<evidence type="ECO:0000313" key="5">
    <source>
        <dbReference type="Proteomes" id="UP000812277"/>
    </source>
</evidence>
<dbReference type="PROSITE" id="PS00284">
    <property type="entry name" value="SERPIN"/>
    <property type="match status" value="1"/>
</dbReference>
<dbReference type="EMBL" id="JAHZIJ010000006">
    <property type="protein sequence ID" value="MBW7475194.1"/>
    <property type="molecule type" value="Genomic_DNA"/>
</dbReference>
<dbReference type="PANTHER" id="PTHR11461:SF211">
    <property type="entry name" value="GH10112P-RELATED"/>
    <property type="match status" value="1"/>
</dbReference>
<feature type="signal peptide" evidence="2">
    <location>
        <begin position="1"/>
        <end position="26"/>
    </location>
</feature>
<gene>
    <name evidence="4" type="ORF">K0T92_10585</name>
</gene>
<dbReference type="InterPro" id="IPR023795">
    <property type="entry name" value="Serpin_CS"/>
</dbReference>
<dbReference type="PROSITE" id="PS51257">
    <property type="entry name" value="PROKAR_LIPOPROTEIN"/>
    <property type="match status" value="1"/>
</dbReference>
<dbReference type="InterPro" id="IPR042185">
    <property type="entry name" value="Serpin_sf_2"/>
</dbReference>
<dbReference type="InterPro" id="IPR023796">
    <property type="entry name" value="Serpin_dom"/>
</dbReference>
<feature type="chain" id="PRO_5047058155" evidence="2">
    <location>
        <begin position="27"/>
        <end position="411"/>
    </location>
</feature>
<protein>
    <submittedName>
        <fullName evidence="4">Serpin family protein</fullName>
    </submittedName>
</protein>
<evidence type="ECO:0000313" key="4">
    <source>
        <dbReference type="EMBL" id="MBW7475194.1"/>
    </source>
</evidence>
<comment type="similarity">
    <text evidence="1">Belongs to the serpin family.</text>
</comment>
<keyword evidence="5" id="KW-1185">Reference proteome</keyword>
<dbReference type="SUPFAM" id="SSF56574">
    <property type="entry name" value="Serpins"/>
    <property type="match status" value="1"/>
</dbReference>
<reference evidence="4 5" key="1">
    <citation type="submission" date="2021-07" db="EMBL/GenBank/DDBJ databases">
        <title>Paenibacillus radiodurans sp. nov., isolated from the southeastern edge of Tengger Desert.</title>
        <authorList>
            <person name="Zhang G."/>
        </authorList>
    </citation>
    <scope>NUCLEOTIDE SEQUENCE [LARGE SCALE GENOMIC DNA]</scope>
    <source>
        <strain evidence="4 5">DT7-4</strain>
    </source>
</reference>
<evidence type="ECO:0000259" key="3">
    <source>
        <dbReference type="SMART" id="SM00093"/>
    </source>
</evidence>
<feature type="domain" description="Serpin" evidence="3">
    <location>
        <begin position="52"/>
        <end position="409"/>
    </location>
</feature>
<organism evidence="4 5">
    <name type="scientific">Paenibacillus oenotherae</name>
    <dbReference type="NCBI Taxonomy" id="1435645"/>
    <lineage>
        <taxon>Bacteria</taxon>
        <taxon>Bacillati</taxon>
        <taxon>Bacillota</taxon>
        <taxon>Bacilli</taxon>
        <taxon>Bacillales</taxon>
        <taxon>Paenibacillaceae</taxon>
        <taxon>Paenibacillus</taxon>
    </lineage>
</organism>
<dbReference type="InterPro" id="IPR000215">
    <property type="entry name" value="Serpin_fam"/>
</dbReference>
<dbReference type="InterPro" id="IPR042178">
    <property type="entry name" value="Serpin_sf_1"/>
</dbReference>
<evidence type="ECO:0000256" key="1">
    <source>
        <dbReference type="RuleBase" id="RU000411"/>
    </source>
</evidence>
<sequence length="411" mass="45889">MFYYACRNTFLLLASILLLLSASACGEEKQAIDPARAQQHASPIEAYNSFGMDMYLEAAADASHNVVLSPLSMAMALSMTMNGAKGGTLDEMQTIMQVGDIASEIRNSGNKELMSKLEDSSADIELSIANSLWIRAGSNVYKDFKASNEQHYNALVSELDFDTPSSVNAINNWVKEATGEKISHIIEDPIDQNTLMFLINALYFKGDWRHKFLRMDTTDQPFRLLDGSSITVPMMEQTKEFPYLKAEAFQAIRLAYVNENWNMILVLPNDGIELSEVQEKWLKDLSSWREGFQTSTVKLGLPRFKVEFQLKMKDTLQAMGMETAFDREDADFSGIAPIPPNIYLDNVMHKAFIEVSETGTTAAAVSSSEFKELSGISSSIAMTFDRPFFFAIEEKTTGMIAFMGSIMNPLQ</sequence>
<evidence type="ECO:0000256" key="2">
    <source>
        <dbReference type="SAM" id="SignalP"/>
    </source>
</evidence>
<dbReference type="InterPro" id="IPR036186">
    <property type="entry name" value="Serpin_sf"/>
</dbReference>
<dbReference type="RefSeq" id="WP_219872445.1">
    <property type="nucleotide sequence ID" value="NZ_JAHZIJ010000006.1"/>
</dbReference>